<comment type="caution">
    <text evidence="4">The sequence shown here is derived from an EMBL/GenBank/DDBJ whole genome shotgun (WGS) entry which is preliminary data.</text>
</comment>
<evidence type="ECO:0000256" key="2">
    <source>
        <dbReference type="SAM" id="MobiDB-lite"/>
    </source>
</evidence>
<dbReference type="GO" id="GO:0005829">
    <property type="term" value="C:cytosol"/>
    <property type="evidence" value="ECO:0007669"/>
    <property type="project" value="TreeGrafter"/>
</dbReference>
<sequence>MHEFVLSLEQLKKETGVSAMDAAKTMIDFGMHPPTMYFPLIVHEALMFEPTETEGKETLDAAAEAVKTILALAKTDPERLHGAPHTTPIGRPDEVGAARNPVLRYEFSEEAK</sequence>
<proteinExistence type="predicted"/>
<feature type="domain" description="Glycine dehydrogenase C-terminal" evidence="3">
    <location>
        <begin position="2"/>
        <end position="70"/>
    </location>
</feature>
<keyword evidence="1" id="KW-0663">Pyridoxal phosphate</keyword>
<keyword evidence="4" id="KW-0560">Oxidoreductase</keyword>
<evidence type="ECO:0000256" key="1">
    <source>
        <dbReference type="ARBA" id="ARBA00022898"/>
    </source>
</evidence>
<dbReference type="InterPro" id="IPR015424">
    <property type="entry name" value="PyrdxlP-dep_Trfase"/>
</dbReference>
<dbReference type="AlphaFoldDB" id="A0A645BDG2"/>
<dbReference type="InterPro" id="IPR020581">
    <property type="entry name" value="GDC_P"/>
</dbReference>
<protein>
    <submittedName>
        <fullName evidence="4">Putative glycine dehydrogenase (Decarboxylating) subunit 2</fullName>
        <ecNumber evidence="4">1.4.4.2</ecNumber>
    </submittedName>
</protein>
<feature type="region of interest" description="Disordered" evidence="2">
    <location>
        <begin position="76"/>
        <end position="97"/>
    </location>
</feature>
<name>A0A645BDG2_9ZZZZ</name>
<dbReference type="PANTHER" id="PTHR11773:SF1">
    <property type="entry name" value="GLYCINE DEHYDROGENASE (DECARBOXYLATING), MITOCHONDRIAL"/>
    <property type="match status" value="1"/>
</dbReference>
<dbReference type="GO" id="GO:0005960">
    <property type="term" value="C:glycine cleavage complex"/>
    <property type="evidence" value="ECO:0007669"/>
    <property type="project" value="TreeGrafter"/>
</dbReference>
<dbReference type="Gene3D" id="3.90.1150.10">
    <property type="entry name" value="Aspartate Aminotransferase, domain 1"/>
    <property type="match status" value="1"/>
</dbReference>
<evidence type="ECO:0000313" key="4">
    <source>
        <dbReference type="EMBL" id="MPM59744.1"/>
    </source>
</evidence>
<dbReference type="InterPro" id="IPR015422">
    <property type="entry name" value="PyrdxlP-dep_Trfase_small"/>
</dbReference>
<evidence type="ECO:0000259" key="3">
    <source>
        <dbReference type="Pfam" id="PF21478"/>
    </source>
</evidence>
<dbReference type="EMBL" id="VSSQ01017438">
    <property type="protein sequence ID" value="MPM59744.1"/>
    <property type="molecule type" value="Genomic_DNA"/>
</dbReference>
<accession>A0A645BDG2</accession>
<dbReference type="GO" id="GO:0016594">
    <property type="term" value="F:glycine binding"/>
    <property type="evidence" value="ECO:0007669"/>
    <property type="project" value="TreeGrafter"/>
</dbReference>
<dbReference type="Pfam" id="PF21478">
    <property type="entry name" value="GcvP2_C"/>
    <property type="match status" value="1"/>
</dbReference>
<dbReference type="SUPFAM" id="SSF53383">
    <property type="entry name" value="PLP-dependent transferases"/>
    <property type="match status" value="1"/>
</dbReference>
<dbReference type="EC" id="1.4.4.2" evidence="4"/>
<dbReference type="GO" id="GO:0030170">
    <property type="term" value="F:pyridoxal phosphate binding"/>
    <property type="evidence" value="ECO:0007669"/>
    <property type="project" value="TreeGrafter"/>
</dbReference>
<reference evidence="4" key="1">
    <citation type="submission" date="2019-08" db="EMBL/GenBank/DDBJ databases">
        <authorList>
            <person name="Kucharzyk K."/>
            <person name="Murdoch R.W."/>
            <person name="Higgins S."/>
            <person name="Loffler F."/>
        </authorList>
    </citation>
    <scope>NUCLEOTIDE SEQUENCE</scope>
</reference>
<dbReference type="InterPro" id="IPR049316">
    <property type="entry name" value="GDC-P_C"/>
</dbReference>
<organism evidence="4">
    <name type="scientific">bioreactor metagenome</name>
    <dbReference type="NCBI Taxonomy" id="1076179"/>
    <lineage>
        <taxon>unclassified sequences</taxon>
        <taxon>metagenomes</taxon>
        <taxon>ecological metagenomes</taxon>
    </lineage>
</organism>
<dbReference type="GO" id="GO:0004375">
    <property type="term" value="F:glycine dehydrogenase (decarboxylating) activity"/>
    <property type="evidence" value="ECO:0007669"/>
    <property type="project" value="UniProtKB-EC"/>
</dbReference>
<gene>
    <name evidence="4" type="primary">gcvPB_10</name>
    <name evidence="4" type="ORF">SDC9_106590</name>
</gene>
<dbReference type="PANTHER" id="PTHR11773">
    <property type="entry name" value="GLYCINE DEHYDROGENASE, DECARBOXYLATING"/>
    <property type="match status" value="1"/>
</dbReference>
<dbReference type="GO" id="GO:0019464">
    <property type="term" value="P:glycine decarboxylation via glycine cleavage system"/>
    <property type="evidence" value="ECO:0007669"/>
    <property type="project" value="TreeGrafter"/>
</dbReference>